<dbReference type="EMBL" id="CP071446">
    <property type="protein sequence ID" value="QTA37864.1"/>
    <property type="molecule type" value="Genomic_DNA"/>
</dbReference>
<name>A0ABX7S5N5_9BACT</name>
<dbReference type="PANTHER" id="PTHR37312:SF1">
    <property type="entry name" value="MEMBRANE-BOUND ACYLTRANSFERASE YKRP-RELATED"/>
    <property type="match status" value="1"/>
</dbReference>
<keyword evidence="4" id="KW-1185">Reference proteome</keyword>
<keyword evidence="3" id="KW-0808">Transferase</keyword>
<evidence type="ECO:0000313" key="3">
    <source>
        <dbReference type="EMBL" id="QTA37864.1"/>
    </source>
</evidence>
<keyword evidence="3" id="KW-0012">Acyltransferase</keyword>
<feature type="transmembrane region" description="Helical" evidence="1">
    <location>
        <begin position="101"/>
        <end position="126"/>
    </location>
</feature>
<feature type="transmembrane region" description="Helical" evidence="1">
    <location>
        <begin position="7"/>
        <end position="24"/>
    </location>
</feature>
<accession>A0ABX7S5N5</accession>
<keyword evidence="1" id="KW-0472">Membrane</keyword>
<protein>
    <submittedName>
        <fullName evidence="3">Acyltransferase family protein</fullName>
    </submittedName>
</protein>
<evidence type="ECO:0000259" key="2">
    <source>
        <dbReference type="Pfam" id="PF01757"/>
    </source>
</evidence>
<feature type="transmembrane region" description="Helical" evidence="1">
    <location>
        <begin position="160"/>
        <end position="179"/>
    </location>
</feature>
<feature type="transmembrane region" description="Helical" evidence="1">
    <location>
        <begin position="59"/>
        <end position="81"/>
    </location>
</feature>
<sequence length="335" mass="39584">MRIETIDYARGLLIIAVVLAHSMVPEGVFAFISYLLSAFLFISGYLYKDYGFYERFKKLFKGILIPYFFMAFFNLLIFEVFNLWTGVYNSPQIFLNFFKHIFLGLLDDLGSVPVTVIPLWYLYMFFVAEMLFLIMKKLKIVHLIPVMSILFTYFGNSFLVFKISVAFHGLIYFYLGWLLKRRGFNFKFKVPWLYFILSLSGIIFLININGNVDWQFNFYGKNPLISYFVEFLWIILTISGACLIKTKFLKRIFLVFGRNTLFVLGYHITIPAIFLYPLFSLFGDPVAIAEKLWIVYFILDFSLIYFIINFLPDLFLNILSGQFYLLKFQEMPLEK</sequence>
<evidence type="ECO:0000313" key="4">
    <source>
        <dbReference type="Proteomes" id="UP000671862"/>
    </source>
</evidence>
<dbReference type="PANTHER" id="PTHR37312">
    <property type="entry name" value="MEMBRANE-BOUND ACYLTRANSFERASE YKRP-RELATED"/>
    <property type="match status" value="1"/>
</dbReference>
<feature type="transmembrane region" description="Helical" evidence="1">
    <location>
        <begin position="30"/>
        <end position="47"/>
    </location>
</feature>
<dbReference type="RefSeq" id="WP_207566585.1">
    <property type="nucleotide sequence ID" value="NZ_CP071446.1"/>
</dbReference>
<gene>
    <name evidence="3" type="ORF">JYK00_09105</name>
</gene>
<feature type="domain" description="Acyltransferase 3" evidence="2">
    <location>
        <begin position="5"/>
        <end position="299"/>
    </location>
</feature>
<evidence type="ECO:0000256" key="1">
    <source>
        <dbReference type="SAM" id="Phobius"/>
    </source>
</evidence>
<organism evidence="3 4">
    <name type="scientific">Thermosipho ferrireducens</name>
    <dbReference type="NCBI Taxonomy" id="2571116"/>
    <lineage>
        <taxon>Bacteria</taxon>
        <taxon>Thermotogati</taxon>
        <taxon>Thermotogota</taxon>
        <taxon>Thermotogae</taxon>
        <taxon>Thermotogales</taxon>
        <taxon>Fervidobacteriaceae</taxon>
        <taxon>Thermosipho</taxon>
    </lineage>
</organism>
<feature type="transmembrane region" description="Helical" evidence="1">
    <location>
        <begin position="256"/>
        <end position="279"/>
    </location>
</feature>
<dbReference type="Pfam" id="PF01757">
    <property type="entry name" value="Acyl_transf_3"/>
    <property type="match status" value="1"/>
</dbReference>
<feature type="transmembrane region" description="Helical" evidence="1">
    <location>
        <begin position="191"/>
        <end position="212"/>
    </location>
</feature>
<dbReference type="InterPro" id="IPR052734">
    <property type="entry name" value="Nod_factor_acetyltransferase"/>
</dbReference>
<dbReference type="InterPro" id="IPR002656">
    <property type="entry name" value="Acyl_transf_3_dom"/>
</dbReference>
<dbReference type="Proteomes" id="UP000671862">
    <property type="component" value="Chromosome"/>
</dbReference>
<dbReference type="GO" id="GO:0016746">
    <property type="term" value="F:acyltransferase activity"/>
    <property type="evidence" value="ECO:0007669"/>
    <property type="project" value="UniProtKB-KW"/>
</dbReference>
<feature type="transmembrane region" description="Helical" evidence="1">
    <location>
        <begin position="224"/>
        <end position="244"/>
    </location>
</feature>
<reference evidence="3 4" key="1">
    <citation type="submission" date="2021-03" db="EMBL/GenBank/DDBJ databases">
        <title>Thermosipho ferrireducens sp.nov., an anaerobic thermophilic iron-reducing bacterium isolated from a deep-sea hydrothermal sulfide deposits.</title>
        <authorList>
            <person name="Zeng X."/>
            <person name="Chen Y."/>
            <person name="Shao Z."/>
        </authorList>
    </citation>
    <scope>NUCLEOTIDE SEQUENCE [LARGE SCALE GENOMIC DNA]</scope>
    <source>
        <strain evidence="3 4">JL129W03</strain>
    </source>
</reference>
<keyword evidence="1" id="KW-1133">Transmembrane helix</keyword>
<keyword evidence="1" id="KW-0812">Transmembrane</keyword>
<proteinExistence type="predicted"/>
<feature type="transmembrane region" description="Helical" evidence="1">
    <location>
        <begin position="291"/>
        <end position="311"/>
    </location>
</feature>